<sequence>MSTISNDPAWWPFIDVYRFASYFPVAAFVGVTYDWSLTFGQEVELIWRQHWSLMTVLYLSVRYLGILYAVMGILAACRERSDHLADIYTVGLVLYYQLLGSLITATLHCHRCLIISIVQNWIGVLVFALLWVIIIARLHAMYQQSRKILIFLVVTFLAINTFDGVAALTSTMHASGEEFILSGTYQCTIGYTGDAVVLDSATWILSIVWEVLTLCLAVWIAVKHFCELRLHAAGGIIGDCFTVLMKTHVVYFASFFSVSCFELIIEFSSTSSTSQYLLEDQTLSGLSQIFHVVQMFVLGPRLILGIREYHAKLVADSDAATGMTSIAFQERVHITTSSSV</sequence>
<dbReference type="AlphaFoldDB" id="A0A9P7AF06"/>
<keyword evidence="1" id="KW-0812">Transmembrane</keyword>
<dbReference type="InterPro" id="IPR045340">
    <property type="entry name" value="DUF6533"/>
</dbReference>
<feature type="domain" description="DUF6533" evidence="2">
    <location>
        <begin position="22"/>
        <end position="67"/>
    </location>
</feature>
<feature type="transmembrane region" description="Helical" evidence="1">
    <location>
        <begin position="53"/>
        <end position="75"/>
    </location>
</feature>
<evidence type="ECO:0000313" key="3">
    <source>
        <dbReference type="EMBL" id="KAG1787089.1"/>
    </source>
</evidence>
<evidence type="ECO:0000313" key="4">
    <source>
        <dbReference type="Proteomes" id="UP000719766"/>
    </source>
</evidence>
<organism evidence="3 4">
    <name type="scientific">Suillus plorans</name>
    <dbReference type="NCBI Taxonomy" id="116603"/>
    <lineage>
        <taxon>Eukaryota</taxon>
        <taxon>Fungi</taxon>
        <taxon>Dikarya</taxon>
        <taxon>Basidiomycota</taxon>
        <taxon>Agaricomycotina</taxon>
        <taxon>Agaricomycetes</taxon>
        <taxon>Agaricomycetidae</taxon>
        <taxon>Boletales</taxon>
        <taxon>Suillineae</taxon>
        <taxon>Suillaceae</taxon>
        <taxon>Suillus</taxon>
    </lineage>
</organism>
<dbReference type="Pfam" id="PF20151">
    <property type="entry name" value="DUF6533"/>
    <property type="match status" value="1"/>
</dbReference>
<dbReference type="OrthoDB" id="2671863at2759"/>
<dbReference type="Proteomes" id="UP000719766">
    <property type="component" value="Unassembled WGS sequence"/>
</dbReference>
<protein>
    <recommendedName>
        <fullName evidence="2">DUF6533 domain-containing protein</fullName>
    </recommendedName>
</protein>
<keyword evidence="1" id="KW-0472">Membrane</keyword>
<dbReference type="RefSeq" id="XP_041154463.1">
    <property type="nucleotide sequence ID" value="XM_041309469.1"/>
</dbReference>
<feature type="transmembrane region" description="Helical" evidence="1">
    <location>
        <begin position="148"/>
        <end position="168"/>
    </location>
</feature>
<reference evidence="3" key="1">
    <citation type="journal article" date="2020" name="New Phytol.">
        <title>Comparative genomics reveals dynamic genome evolution in host specialist ectomycorrhizal fungi.</title>
        <authorList>
            <person name="Lofgren L.A."/>
            <person name="Nguyen N.H."/>
            <person name="Vilgalys R."/>
            <person name="Ruytinx J."/>
            <person name="Liao H.L."/>
            <person name="Branco S."/>
            <person name="Kuo A."/>
            <person name="LaButti K."/>
            <person name="Lipzen A."/>
            <person name="Andreopoulos W."/>
            <person name="Pangilinan J."/>
            <person name="Riley R."/>
            <person name="Hundley H."/>
            <person name="Na H."/>
            <person name="Barry K."/>
            <person name="Grigoriev I.V."/>
            <person name="Stajich J.E."/>
            <person name="Kennedy P.G."/>
        </authorList>
    </citation>
    <scope>NUCLEOTIDE SEQUENCE</scope>
    <source>
        <strain evidence="3">S12</strain>
    </source>
</reference>
<keyword evidence="1" id="KW-1133">Transmembrane helix</keyword>
<keyword evidence="4" id="KW-1185">Reference proteome</keyword>
<dbReference type="EMBL" id="JABBWE010000084">
    <property type="protein sequence ID" value="KAG1787089.1"/>
    <property type="molecule type" value="Genomic_DNA"/>
</dbReference>
<feature type="transmembrane region" description="Helical" evidence="1">
    <location>
        <begin position="113"/>
        <end position="136"/>
    </location>
</feature>
<feature type="transmembrane region" description="Helical" evidence="1">
    <location>
        <begin position="87"/>
        <end position="107"/>
    </location>
</feature>
<feature type="transmembrane region" description="Helical" evidence="1">
    <location>
        <begin position="201"/>
        <end position="222"/>
    </location>
</feature>
<comment type="caution">
    <text evidence="3">The sequence shown here is derived from an EMBL/GenBank/DDBJ whole genome shotgun (WGS) entry which is preliminary data.</text>
</comment>
<dbReference type="GeneID" id="64603233"/>
<feature type="transmembrane region" description="Helical" evidence="1">
    <location>
        <begin position="12"/>
        <end position="33"/>
    </location>
</feature>
<evidence type="ECO:0000256" key="1">
    <source>
        <dbReference type="SAM" id="Phobius"/>
    </source>
</evidence>
<evidence type="ECO:0000259" key="2">
    <source>
        <dbReference type="Pfam" id="PF20151"/>
    </source>
</evidence>
<gene>
    <name evidence="3" type="ORF">HD556DRAFT_1530675</name>
</gene>
<name>A0A9P7AF06_9AGAM</name>
<accession>A0A9P7AF06</accession>
<proteinExistence type="predicted"/>